<dbReference type="EMBL" id="CAJEWN010000327">
    <property type="protein sequence ID" value="CAD2178794.1"/>
    <property type="molecule type" value="Genomic_DNA"/>
</dbReference>
<organism evidence="2 3">
    <name type="scientific">Meloidogyne enterolobii</name>
    <name type="common">Root-knot nematode worm</name>
    <name type="synonym">Meloidogyne mayaguensis</name>
    <dbReference type="NCBI Taxonomy" id="390850"/>
    <lineage>
        <taxon>Eukaryota</taxon>
        <taxon>Metazoa</taxon>
        <taxon>Ecdysozoa</taxon>
        <taxon>Nematoda</taxon>
        <taxon>Chromadorea</taxon>
        <taxon>Rhabditida</taxon>
        <taxon>Tylenchina</taxon>
        <taxon>Tylenchomorpha</taxon>
        <taxon>Tylenchoidea</taxon>
        <taxon>Meloidogynidae</taxon>
        <taxon>Meloidogyninae</taxon>
        <taxon>Meloidogyne</taxon>
    </lineage>
</organism>
<keyword evidence="1" id="KW-0472">Membrane</keyword>
<protein>
    <submittedName>
        <fullName evidence="2">Uncharacterized protein</fullName>
    </submittedName>
</protein>
<evidence type="ECO:0000313" key="2">
    <source>
        <dbReference type="EMBL" id="CAD2178794.1"/>
    </source>
</evidence>
<feature type="transmembrane region" description="Helical" evidence="1">
    <location>
        <begin position="6"/>
        <end position="23"/>
    </location>
</feature>
<keyword evidence="1" id="KW-1133">Transmembrane helix</keyword>
<reference evidence="2 3" key="1">
    <citation type="submission" date="2020-08" db="EMBL/GenBank/DDBJ databases">
        <authorList>
            <person name="Koutsovoulos G."/>
            <person name="Danchin GJ E."/>
        </authorList>
    </citation>
    <scope>NUCLEOTIDE SEQUENCE [LARGE SCALE GENOMIC DNA]</scope>
</reference>
<comment type="caution">
    <text evidence="2">The sequence shown here is derived from an EMBL/GenBank/DDBJ whole genome shotgun (WGS) entry which is preliminary data.</text>
</comment>
<dbReference type="AlphaFoldDB" id="A0A6V7VVZ8"/>
<accession>A0A6V7VVZ8</accession>
<proteinExistence type="predicted"/>
<sequence length="112" mass="13228">MHQSIPLIFILYIFLLRFSNYNADETKRLEKSLTLSDWMENYPEQQETGNTGVSNINVPIKDDHDKVVTTFIHKYSCISILKHLVFGRELISRVFFTATLLEYIFRHFCIPI</sequence>
<dbReference type="Proteomes" id="UP000580250">
    <property type="component" value="Unassembled WGS sequence"/>
</dbReference>
<gene>
    <name evidence="2" type="ORF">MENT_LOCUS30749</name>
</gene>
<name>A0A6V7VVZ8_MELEN</name>
<keyword evidence="1" id="KW-0812">Transmembrane</keyword>
<evidence type="ECO:0000256" key="1">
    <source>
        <dbReference type="SAM" id="Phobius"/>
    </source>
</evidence>
<evidence type="ECO:0000313" key="3">
    <source>
        <dbReference type="Proteomes" id="UP000580250"/>
    </source>
</evidence>